<sequence length="134" mass="15643">MEDYIFENDIVLACKRASKFPEGVEEAFQVLHANIPFSTDRKFMSLSWMNESGDIVYLAGAELIDGESFPDLEIFHFKKGKYRGTVIEDFMKDIPQMGKLFQELCRDPQLDPEGYCVEWYFNESDVKCFVRLKD</sequence>
<evidence type="ECO:0000313" key="2">
    <source>
        <dbReference type="Proteomes" id="UP001204144"/>
    </source>
</evidence>
<dbReference type="RefSeq" id="WP_255036960.1">
    <property type="nucleotide sequence ID" value="NZ_RJUF01000022.1"/>
</dbReference>
<accession>A0AAE3H1Q0</accession>
<proteinExistence type="predicted"/>
<dbReference type="Proteomes" id="UP001204144">
    <property type="component" value="Unassembled WGS sequence"/>
</dbReference>
<gene>
    <name evidence="1" type="ORF">EGI31_09410</name>
</gene>
<organism evidence="1 2">
    <name type="scientific">Lacihabitans soyangensis</name>
    <dbReference type="NCBI Taxonomy" id="869394"/>
    <lineage>
        <taxon>Bacteria</taxon>
        <taxon>Pseudomonadati</taxon>
        <taxon>Bacteroidota</taxon>
        <taxon>Cytophagia</taxon>
        <taxon>Cytophagales</taxon>
        <taxon>Leadbetterellaceae</taxon>
        <taxon>Lacihabitans</taxon>
    </lineage>
</organism>
<keyword evidence="2" id="KW-1185">Reference proteome</keyword>
<protein>
    <submittedName>
        <fullName evidence="1">Transcriptional regulator</fullName>
    </submittedName>
</protein>
<dbReference type="AlphaFoldDB" id="A0AAE3H1Q0"/>
<evidence type="ECO:0000313" key="1">
    <source>
        <dbReference type="EMBL" id="MCP9763173.1"/>
    </source>
</evidence>
<dbReference type="EMBL" id="RJUF01000022">
    <property type="protein sequence ID" value="MCP9763173.1"/>
    <property type="molecule type" value="Genomic_DNA"/>
</dbReference>
<reference evidence="1 2" key="1">
    <citation type="submission" date="2018-11" db="EMBL/GenBank/DDBJ databases">
        <title>Novel bacteria species description.</title>
        <authorList>
            <person name="Han J.-H."/>
        </authorList>
    </citation>
    <scope>NUCLEOTIDE SEQUENCE [LARGE SCALE GENOMIC DNA]</scope>
    <source>
        <strain evidence="1 2">KCTC23259</strain>
    </source>
</reference>
<name>A0AAE3H1Q0_9BACT</name>
<comment type="caution">
    <text evidence="1">The sequence shown here is derived from an EMBL/GenBank/DDBJ whole genome shotgun (WGS) entry which is preliminary data.</text>
</comment>